<gene>
    <name evidence="1" type="ORF">UFOPK1425_00783</name>
</gene>
<organism evidence="1">
    <name type="scientific">freshwater metagenome</name>
    <dbReference type="NCBI Taxonomy" id="449393"/>
    <lineage>
        <taxon>unclassified sequences</taxon>
        <taxon>metagenomes</taxon>
        <taxon>ecological metagenomes</taxon>
    </lineage>
</organism>
<protein>
    <submittedName>
        <fullName evidence="1">Unannotated protein</fullName>
    </submittedName>
</protein>
<evidence type="ECO:0000313" key="1">
    <source>
        <dbReference type="EMBL" id="CAB4545105.1"/>
    </source>
</evidence>
<proteinExistence type="predicted"/>
<dbReference type="EMBL" id="CAEZSJ010000141">
    <property type="protein sequence ID" value="CAB4545105.1"/>
    <property type="molecule type" value="Genomic_DNA"/>
</dbReference>
<sequence length="72" mass="7583">MDPSGFLRIGPLAVPRISDPSAHGITKPTCSGVSYELVTPVFKLRLCTALPMMSTHKTSELSGPITTGPSPM</sequence>
<name>A0A6J6C246_9ZZZZ</name>
<reference evidence="1" key="1">
    <citation type="submission" date="2020-05" db="EMBL/GenBank/DDBJ databases">
        <authorList>
            <person name="Chiriac C."/>
            <person name="Salcher M."/>
            <person name="Ghai R."/>
            <person name="Kavagutti S V."/>
        </authorList>
    </citation>
    <scope>NUCLEOTIDE SEQUENCE</scope>
</reference>
<accession>A0A6J6C246</accession>
<dbReference type="AlphaFoldDB" id="A0A6J6C246"/>